<protein>
    <recommendedName>
        <fullName evidence="7">Endolytic murein transglycosylase</fullName>
        <ecNumber evidence="7">4.2.2.29</ecNumber>
    </recommendedName>
    <alternativeName>
        <fullName evidence="7">Peptidoglycan lytic transglycosylase</fullName>
    </alternativeName>
    <alternativeName>
        <fullName evidence="7">Peptidoglycan polymerization terminase</fullName>
    </alternativeName>
</protein>
<evidence type="ECO:0000256" key="3">
    <source>
        <dbReference type="ARBA" id="ARBA00022989"/>
    </source>
</evidence>
<evidence type="ECO:0000256" key="7">
    <source>
        <dbReference type="HAMAP-Rule" id="MF_02065"/>
    </source>
</evidence>
<comment type="function">
    <text evidence="7">Functions as a peptidoglycan terminase that cleaves nascent peptidoglycan strands endolytically to terminate their elongation.</text>
</comment>
<gene>
    <name evidence="7" type="primary">mltG</name>
    <name evidence="8" type="ordered locus">CBUD_1578</name>
</gene>
<evidence type="ECO:0000256" key="1">
    <source>
        <dbReference type="ARBA" id="ARBA00022475"/>
    </source>
</evidence>
<dbReference type="EMBL" id="CP000733">
    <property type="protein sequence ID" value="ABS77707.1"/>
    <property type="molecule type" value="Genomic_DNA"/>
</dbReference>
<dbReference type="KEGG" id="cbd:CBUD_1578"/>
<keyword evidence="3 7" id="KW-1133">Transmembrane helix</keyword>
<dbReference type="Gene3D" id="3.30.160.60">
    <property type="entry name" value="Classic Zinc Finger"/>
    <property type="match status" value="1"/>
</dbReference>
<evidence type="ECO:0000256" key="5">
    <source>
        <dbReference type="ARBA" id="ARBA00023239"/>
    </source>
</evidence>
<comment type="subcellular location">
    <subcellularLocation>
        <location evidence="7">Cell inner membrane</location>
        <topology evidence="7">Single-pass membrane protein</topology>
    </subcellularLocation>
</comment>
<sequence length="343" mass="39048">MSFFKKIILFIGAIVVMILGMWFAIVWHRFIHTPLQSDKAIQQVSTIKVPPGTGIHYLAKSLHEQGLLQNPQFFIWLARLKGDAPLLKAGEYEITPTMTPLELLRNVVAGKVKQRSITFIEGWTFREMKQTLEENPYIHHTIDRLSDQKILAKLGCTNLRPEGLFFPDTYSFTWGDNDIKILRQAYQRMQTILNEAWQQRADNLPYKNPYQALIVASLVEKETALPKERPKIAGVILRRLKKGMPLQVDPTVLYGLGRPYGSPITKEDLVSNSPYNTYQHYGLPPTPIDMPSRASILAALKPESGDALYYVARGDGSHIFSATYKEHKEAIKKYLEDGEKHGN</sequence>
<dbReference type="EC" id="4.2.2.29" evidence="7"/>
<keyword evidence="2 7" id="KW-0812">Transmembrane</keyword>
<dbReference type="GO" id="GO:0071555">
    <property type="term" value="P:cell wall organization"/>
    <property type="evidence" value="ECO:0007669"/>
    <property type="project" value="UniProtKB-KW"/>
</dbReference>
<evidence type="ECO:0000313" key="9">
    <source>
        <dbReference type="Proteomes" id="UP000008555"/>
    </source>
</evidence>
<evidence type="ECO:0000256" key="2">
    <source>
        <dbReference type="ARBA" id="ARBA00022692"/>
    </source>
</evidence>
<name>A9KCX0_COXBN</name>
<dbReference type="GO" id="GO:0005886">
    <property type="term" value="C:plasma membrane"/>
    <property type="evidence" value="ECO:0007669"/>
    <property type="project" value="UniProtKB-SubCell"/>
</dbReference>
<dbReference type="GO" id="GO:0009252">
    <property type="term" value="P:peptidoglycan biosynthetic process"/>
    <property type="evidence" value="ECO:0007669"/>
    <property type="project" value="UniProtKB-UniRule"/>
</dbReference>
<keyword evidence="6 7" id="KW-0961">Cell wall biogenesis/degradation</keyword>
<keyword evidence="7" id="KW-0997">Cell inner membrane</keyword>
<accession>A9KCX0</accession>
<organism evidence="8 9">
    <name type="scientific">Coxiella burnetii (strain Dugway 5J108-111)</name>
    <dbReference type="NCBI Taxonomy" id="434922"/>
    <lineage>
        <taxon>Bacteria</taxon>
        <taxon>Pseudomonadati</taxon>
        <taxon>Pseudomonadota</taxon>
        <taxon>Gammaproteobacteria</taxon>
        <taxon>Legionellales</taxon>
        <taxon>Coxiellaceae</taxon>
        <taxon>Coxiella</taxon>
    </lineage>
</organism>
<dbReference type="Pfam" id="PF02618">
    <property type="entry name" value="YceG"/>
    <property type="match status" value="1"/>
</dbReference>
<keyword evidence="5 7" id="KW-0456">Lyase</keyword>
<comment type="catalytic activity">
    <reaction evidence="7">
        <text>a peptidoglycan chain = a peptidoglycan chain with N-acetyl-1,6-anhydromuramyl-[peptide] at the reducing end + a peptidoglycan chain with N-acetylglucosamine at the non-reducing end.</text>
        <dbReference type="EC" id="4.2.2.29"/>
    </reaction>
</comment>
<proteinExistence type="inferred from homology"/>
<dbReference type="AlphaFoldDB" id="A9KCX0"/>
<evidence type="ECO:0000256" key="4">
    <source>
        <dbReference type="ARBA" id="ARBA00023136"/>
    </source>
</evidence>
<dbReference type="PANTHER" id="PTHR30518">
    <property type="entry name" value="ENDOLYTIC MUREIN TRANSGLYCOSYLASE"/>
    <property type="match status" value="1"/>
</dbReference>
<dbReference type="GO" id="GO:0008932">
    <property type="term" value="F:lytic endotransglycosylase activity"/>
    <property type="evidence" value="ECO:0007669"/>
    <property type="project" value="UniProtKB-UniRule"/>
</dbReference>
<dbReference type="CDD" id="cd08010">
    <property type="entry name" value="MltG_like"/>
    <property type="match status" value="1"/>
</dbReference>
<evidence type="ECO:0000256" key="6">
    <source>
        <dbReference type="ARBA" id="ARBA00023316"/>
    </source>
</evidence>
<feature type="site" description="Important for catalytic activity" evidence="7">
    <location>
        <position position="222"/>
    </location>
</feature>
<reference evidence="8 9" key="1">
    <citation type="journal article" date="2009" name="Infect. Immun.">
        <title>Comparative genomics reveal extensive transposon-mediated genomic plasticity and diversity among potential effector proteins within the genus Coxiella.</title>
        <authorList>
            <person name="Beare P.A."/>
            <person name="Unsworth N."/>
            <person name="Andoh M."/>
            <person name="Voth D.E."/>
            <person name="Omsland A."/>
            <person name="Gilk S.D."/>
            <person name="Williams K.P."/>
            <person name="Sobral B.W."/>
            <person name="Kupko J.J.III."/>
            <person name="Porcella S.F."/>
            <person name="Samuel J.E."/>
            <person name="Heinzen R.A."/>
        </authorList>
    </citation>
    <scope>NUCLEOTIDE SEQUENCE [LARGE SCALE GENOMIC DNA]</scope>
    <source>
        <strain evidence="8 9">Dugway 5J108-111</strain>
    </source>
</reference>
<dbReference type="InterPro" id="IPR003770">
    <property type="entry name" value="MLTG-like"/>
</dbReference>
<dbReference type="HAMAP" id="MF_02065">
    <property type="entry name" value="MltG"/>
    <property type="match status" value="1"/>
</dbReference>
<dbReference type="PANTHER" id="PTHR30518:SF2">
    <property type="entry name" value="ENDOLYTIC MUREIN TRANSGLYCOSYLASE"/>
    <property type="match status" value="1"/>
</dbReference>
<evidence type="ECO:0000313" key="8">
    <source>
        <dbReference type="EMBL" id="ABS77707.1"/>
    </source>
</evidence>
<dbReference type="FunFam" id="3.30.1490.480:FF:000001">
    <property type="entry name" value="Endolytic murein transglycosylase"/>
    <property type="match status" value="1"/>
</dbReference>
<dbReference type="Gene3D" id="3.30.1490.480">
    <property type="entry name" value="Endolytic murein transglycosylase"/>
    <property type="match status" value="1"/>
</dbReference>
<keyword evidence="1 7" id="KW-1003">Cell membrane</keyword>
<dbReference type="NCBIfam" id="TIGR00247">
    <property type="entry name" value="endolytic transglycosylase MltG"/>
    <property type="match status" value="1"/>
</dbReference>
<keyword evidence="4 7" id="KW-0472">Membrane</keyword>
<comment type="similarity">
    <text evidence="7">Belongs to the transglycosylase MltG family.</text>
</comment>
<dbReference type="Proteomes" id="UP000008555">
    <property type="component" value="Chromosome"/>
</dbReference>
<feature type="transmembrane region" description="Helical" evidence="7">
    <location>
        <begin position="7"/>
        <end position="27"/>
    </location>
</feature>
<dbReference type="HOGENOM" id="CLU_025574_0_2_6"/>